<keyword evidence="7" id="KW-0418">Kinase</keyword>
<evidence type="ECO:0000259" key="13">
    <source>
        <dbReference type="PROSITE" id="PS50109"/>
    </source>
</evidence>
<evidence type="ECO:0000259" key="14">
    <source>
        <dbReference type="PROSITE" id="PS50885"/>
    </source>
</evidence>
<evidence type="ECO:0000313" key="15">
    <source>
        <dbReference type="EMBL" id="EYF00665.1"/>
    </source>
</evidence>
<feature type="transmembrane region" description="Helical" evidence="12">
    <location>
        <begin position="12"/>
        <end position="34"/>
    </location>
</feature>
<dbReference type="CDD" id="cd06225">
    <property type="entry name" value="HAMP"/>
    <property type="match status" value="1"/>
</dbReference>
<feature type="transmembrane region" description="Helical" evidence="12">
    <location>
        <begin position="348"/>
        <end position="371"/>
    </location>
</feature>
<dbReference type="AlphaFoldDB" id="A0A017SVN6"/>
<dbReference type="GO" id="GO:0000155">
    <property type="term" value="F:phosphorelay sensor kinase activity"/>
    <property type="evidence" value="ECO:0007669"/>
    <property type="project" value="InterPro"/>
</dbReference>
<dbReference type="PANTHER" id="PTHR43065">
    <property type="entry name" value="SENSOR HISTIDINE KINASE"/>
    <property type="match status" value="1"/>
</dbReference>
<evidence type="ECO:0000313" key="16">
    <source>
        <dbReference type="Proteomes" id="UP000019678"/>
    </source>
</evidence>
<dbReference type="STRING" id="1192034.CAP_0356"/>
<keyword evidence="12" id="KW-0812">Transmembrane</keyword>
<dbReference type="EC" id="2.7.13.3" evidence="3"/>
<keyword evidence="6" id="KW-0547">Nucleotide-binding</keyword>
<dbReference type="GO" id="GO:0016020">
    <property type="term" value="C:membrane"/>
    <property type="evidence" value="ECO:0007669"/>
    <property type="project" value="UniProtKB-SubCell"/>
</dbReference>
<feature type="transmembrane region" description="Helical" evidence="12">
    <location>
        <begin position="144"/>
        <end position="167"/>
    </location>
</feature>
<organism evidence="15 16">
    <name type="scientific">Chondromyces apiculatus DSM 436</name>
    <dbReference type="NCBI Taxonomy" id="1192034"/>
    <lineage>
        <taxon>Bacteria</taxon>
        <taxon>Pseudomonadati</taxon>
        <taxon>Myxococcota</taxon>
        <taxon>Polyangia</taxon>
        <taxon>Polyangiales</taxon>
        <taxon>Polyangiaceae</taxon>
        <taxon>Chondromyces</taxon>
    </lineage>
</organism>
<feature type="transmembrane region" description="Helical" evidence="12">
    <location>
        <begin position="253"/>
        <end position="274"/>
    </location>
</feature>
<dbReference type="eggNOG" id="COG4191">
    <property type="taxonomic scope" value="Bacteria"/>
</dbReference>
<keyword evidence="9" id="KW-0902">Two-component regulatory system</keyword>
<evidence type="ECO:0000256" key="7">
    <source>
        <dbReference type="ARBA" id="ARBA00022777"/>
    </source>
</evidence>
<dbReference type="OrthoDB" id="224978at2"/>
<dbReference type="Pfam" id="PF02518">
    <property type="entry name" value="HATPase_c"/>
    <property type="match status" value="1"/>
</dbReference>
<dbReference type="Pfam" id="PF00672">
    <property type="entry name" value="HAMP"/>
    <property type="match status" value="1"/>
</dbReference>
<evidence type="ECO:0000256" key="8">
    <source>
        <dbReference type="ARBA" id="ARBA00022840"/>
    </source>
</evidence>
<dbReference type="EMBL" id="ASRX01000102">
    <property type="protein sequence ID" value="EYF00665.1"/>
    <property type="molecule type" value="Genomic_DNA"/>
</dbReference>
<dbReference type="Gene3D" id="1.10.287.130">
    <property type="match status" value="1"/>
</dbReference>
<dbReference type="PROSITE" id="PS50109">
    <property type="entry name" value="HIS_KIN"/>
    <property type="match status" value="1"/>
</dbReference>
<evidence type="ECO:0000256" key="10">
    <source>
        <dbReference type="SAM" id="Coils"/>
    </source>
</evidence>
<protein>
    <recommendedName>
        <fullName evidence="3">histidine kinase</fullName>
        <ecNumber evidence="3">2.7.13.3</ecNumber>
    </recommendedName>
</protein>
<feature type="domain" description="Histidine kinase" evidence="13">
    <location>
        <begin position="477"/>
        <end position="741"/>
    </location>
</feature>
<dbReference type="SUPFAM" id="SSF158472">
    <property type="entry name" value="HAMP domain-like"/>
    <property type="match status" value="1"/>
</dbReference>
<evidence type="ECO:0000256" key="5">
    <source>
        <dbReference type="ARBA" id="ARBA00022679"/>
    </source>
</evidence>
<dbReference type="InterPro" id="IPR036890">
    <property type="entry name" value="HATPase_C_sf"/>
</dbReference>
<name>A0A017SVN6_9BACT</name>
<feature type="compositionally biased region" description="Basic and acidic residues" evidence="11">
    <location>
        <begin position="648"/>
        <end position="658"/>
    </location>
</feature>
<comment type="catalytic activity">
    <reaction evidence="1">
        <text>ATP + protein L-histidine = ADP + protein N-phospho-L-histidine.</text>
        <dbReference type="EC" id="2.7.13.3"/>
    </reaction>
</comment>
<keyword evidence="16" id="KW-1185">Reference proteome</keyword>
<keyword evidence="4" id="KW-0597">Phosphoprotein</keyword>
<feature type="region of interest" description="Disordered" evidence="11">
    <location>
        <begin position="639"/>
        <end position="658"/>
    </location>
</feature>
<reference evidence="15 16" key="1">
    <citation type="submission" date="2013-05" db="EMBL/GenBank/DDBJ databases">
        <title>Genome assembly of Chondromyces apiculatus DSM 436.</title>
        <authorList>
            <person name="Sharma G."/>
            <person name="Khatri I."/>
            <person name="Kaur C."/>
            <person name="Mayilraj S."/>
            <person name="Subramanian S."/>
        </authorList>
    </citation>
    <scope>NUCLEOTIDE SEQUENCE [LARGE SCALE GENOMIC DNA]</scope>
    <source>
        <strain evidence="15 16">DSM 436</strain>
    </source>
</reference>
<keyword evidence="12" id="KW-0472">Membrane</keyword>
<evidence type="ECO:0000256" key="12">
    <source>
        <dbReference type="SAM" id="Phobius"/>
    </source>
</evidence>
<evidence type="ECO:0000256" key="11">
    <source>
        <dbReference type="SAM" id="MobiDB-lite"/>
    </source>
</evidence>
<keyword evidence="5" id="KW-0808">Transferase</keyword>
<dbReference type="InterPro" id="IPR005467">
    <property type="entry name" value="His_kinase_dom"/>
</dbReference>
<proteinExistence type="predicted"/>
<dbReference type="InterPro" id="IPR003594">
    <property type="entry name" value="HATPase_dom"/>
</dbReference>
<sequence length="748" mass="79428">MTLASLVASPRLRAELVAVVWELFSALLFISALLPAAFTTVWPAVLFVGSMAVSALVGGRLAHGGERGIAIAGVLRVVAWPLAATPLLSRAGSPGASSQVGLMVAALAFGLMAGGMRRAIYRWMLLPRGAAHATPSAGELRDQLAGGAMTAGVVGGHLMLVFIVAVLRTRSQVIFQAWVEVVPILALLGTFGFTAALWPATTSIARALATGEHLARGLAQAERLPDALATLNFVLWLVCISVGVIYVRPGPWSLGDALIQLGFGAMFAVGVSFYQRSWHRDAVAPVITALRERLGSAAGERTPGPALRLGQRLLRDFGLPLLFTGLLSLLATLGMYRTLANDVDFEELVGAITALFASFSLLVIAALGVVARAAGELSRPMGQLARAADVVARGKLDEAVPLLDGPAEVVVLGESVERMRESLSRNIAELEAERAGLEAKVEARTAELSRTLEELKRTQAALIHGERLATLGELAAGLAHEIYNPLNAIGGAAVPLTRISDELSAMDQAWMAAAEELSPERRQALEQRRQDIDVEAALEDLRGISTLVRRAVDRAARIVTNLKNFARAPGEAQPEDLHAGLEETLLLLGPRLRRAEIDVVRKYGELPPVVCRASEIHQVLMNLLVNAIQAIESRAAPTTLTREATGGEPRRSNQGRKEIRIETWREDDTVAIAVTDTGPGVPPGIAGRIFDPFFTTKPRDQGTGLGLSIATEIVRRHGGMLTLDSAAAAGARFICRLPMNVGRGTAAG</sequence>
<evidence type="ECO:0000256" key="1">
    <source>
        <dbReference type="ARBA" id="ARBA00000085"/>
    </source>
</evidence>
<feature type="coiled-coil region" evidence="10">
    <location>
        <begin position="413"/>
        <end position="458"/>
    </location>
</feature>
<dbReference type="SMART" id="SM00304">
    <property type="entry name" value="HAMP"/>
    <property type="match status" value="1"/>
</dbReference>
<dbReference type="RefSeq" id="WP_044250722.1">
    <property type="nucleotide sequence ID" value="NZ_ASRX01000102.1"/>
</dbReference>
<dbReference type="InterPro" id="IPR003661">
    <property type="entry name" value="HisK_dim/P_dom"/>
</dbReference>
<dbReference type="SMART" id="SM00387">
    <property type="entry name" value="HATPase_c"/>
    <property type="match status" value="1"/>
</dbReference>
<evidence type="ECO:0000256" key="9">
    <source>
        <dbReference type="ARBA" id="ARBA00023012"/>
    </source>
</evidence>
<dbReference type="CDD" id="cd00082">
    <property type="entry name" value="HisKA"/>
    <property type="match status" value="1"/>
</dbReference>
<dbReference type="SUPFAM" id="SSF55874">
    <property type="entry name" value="ATPase domain of HSP90 chaperone/DNA topoisomerase II/histidine kinase"/>
    <property type="match status" value="1"/>
</dbReference>
<dbReference type="PRINTS" id="PR00344">
    <property type="entry name" value="BCTRLSENSOR"/>
</dbReference>
<evidence type="ECO:0000256" key="2">
    <source>
        <dbReference type="ARBA" id="ARBA00004370"/>
    </source>
</evidence>
<dbReference type="PANTHER" id="PTHR43065:SF10">
    <property type="entry name" value="PEROXIDE STRESS-ACTIVATED HISTIDINE KINASE MAK3"/>
    <property type="match status" value="1"/>
</dbReference>
<dbReference type="PROSITE" id="PS50885">
    <property type="entry name" value="HAMP"/>
    <property type="match status" value="1"/>
</dbReference>
<comment type="subcellular location">
    <subcellularLocation>
        <location evidence="2">Membrane</location>
    </subcellularLocation>
</comment>
<feature type="transmembrane region" description="Helical" evidence="12">
    <location>
        <begin position="227"/>
        <end position="247"/>
    </location>
</feature>
<feature type="transmembrane region" description="Helical" evidence="12">
    <location>
        <begin position="317"/>
        <end position="336"/>
    </location>
</feature>
<dbReference type="Proteomes" id="UP000019678">
    <property type="component" value="Unassembled WGS sequence"/>
</dbReference>
<dbReference type="InterPro" id="IPR004358">
    <property type="entry name" value="Sig_transdc_His_kin-like_C"/>
</dbReference>
<evidence type="ECO:0000256" key="3">
    <source>
        <dbReference type="ARBA" id="ARBA00012438"/>
    </source>
</evidence>
<dbReference type="Gene3D" id="6.10.340.10">
    <property type="match status" value="1"/>
</dbReference>
<dbReference type="InterPro" id="IPR003660">
    <property type="entry name" value="HAMP_dom"/>
</dbReference>
<evidence type="ECO:0000256" key="4">
    <source>
        <dbReference type="ARBA" id="ARBA00022553"/>
    </source>
</evidence>
<dbReference type="Gene3D" id="3.30.565.10">
    <property type="entry name" value="Histidine kinase-like ATPase, C-terminal domain"/>
    <property type="match status" value="1"/>
</dbReference>
<keyword evidence="12" id="KW-1133">Transmembrane helix</keyword>
<accession>A0A017SVN6</accession>
<dbReference type="GO" id="GO:0005524">
    <property type="term" value="F:ATP binding"/>
    <property type="evidence" value="ECO:0007669"/>
    <property type="project" value="UniProtKB-KW"/>
</dbReference>
<gene>
    <name evidence="15" type="ORF">CAP_0356</name>
</gene>
<feature type="transmembrane region" description="Helical" evidence="12">
    <location>
        <begin position="69"/>
        <end position="88"/>
    </location>
</feature>
<feature type="transmembrane region" description="Helical" evidence="12">
    <location>
        <begin position="40"/>
        <end position="57"/>
    </location>
</feature>
<keyword evidence="8" id="KW-0067">ATP-binding</keyword>
<feature type="domain" description="HAMP" evidence="14">
    <location>
        <begin position="375"/>
        <end position="428"/>
    </location>
</feature>
<feature type="transmembrane region" description="Helical" evidence="12">
    <location>
        <begin position="100"/>
        <end position="120"/>
    </location>
</feature>
<comment type="caution">
    <text evidence="15">The sequence shown here is derived from an EMBL/GenBank/DDBJ whole genome shotgun (WGS) entry which is preliminary data.</text>
</comment>
<feature type="transmembrane region" description="Helical" evidence="12">
    <location>
        <begin position="173"/>
        <end position="198"/>
    </location>
</feature>
<keyword evidence="10" id="KW-0175">Coiled coil</keyword>
<evidence type="ECO:0000256" key="6">
    <source>
        <dbReference type="ARBA" id="ARBA00022741"/>
    </source>
</evidence>